<accession>A0A3L8Q3B9</accession>
<evidence type="ECO:0000313" key="2">
    <source>
        <dbReference type="Proteomes" id="UP000281474"/>
    </source>
</evidence>
<dbReference type="Gene3D" id="3.40.50.1110">
    <property type="entry name" value="SGNH hydrolase"/>
    <property type="match status" value="1"/>
</dbReference>
<dbReference type="RefSeq" id="WP_121837568.1">
    <property type="nucleotide sequence ID" value="NZ_ML014757.1"/>
</dbReference>
<dbReference type="InterPro" id="IPR050592">
    <property type="entry name" value="GDSL_lipolytic_enzyme"/>
</dbReference>
<dbReference type="GO" id="GO:0016788">
    <property type="term" value="F:hydrolase activity, acting on ester bonds"/>
    <property type="evidence" value="ECO:0007669"/>
    <property type="project" value="InterPro"/>
</dbReference>
<dbReference type="Proteomes" id="UP000281474">
    <property type="component" value="Unassembled WGS sequence"/>
</dbReference>
<name>A0A3L8Q3B9_9GAMM</name>
<dbReference type="PANTHER" id="PTHR45642">
    <property type="entry name" value="GDSL ESTERASE/LIPASE EXL3"/>
    <property type="match status" value="1"/>
</dbReference>
<evidence type="ECO:0000313" key="1">
    <source>
        <dbReference type="EMBL" id="RLV61142.1"/>
    </source>
</evidence>
<dbReference type="SUPFAM" id="SSF52266">
    <property type="entry name" value="SGNH hydrolase"/>
    <property type="match status" value="1"/>
</dbReference>
<dbReference type="PANTHER" id="PTHR45642:SF141">
    <property type="entry name" value="SECRETED EFFECTOR PROTEIN SSEJ"/>
    <property type="match status" value="1"/>
</dbReference>
<protein>
    <recommendedName>
        <fullName evidence="3">SGNH/GDSL hydrolase family protein</fullName>
    </recommendedName>
</protein>
<evidence type="ECO:0008006" key="3">
    <source>
        <dbReference type="Google" id="ProtNLM"/>
    </source>
</evidence>
<keyword evidence="2" id="KW-1185">Reference proteome</keyword>
<dbReference type="InterPro" id="IPR001087">
    <property type="entry name" value="GDSL"/>
</dbReference>
<comment type="caution">
    <text evidence="1">The sequence shown here is derived from an EMBL/GenBank/DDBJ whole genome shotgun (WGS) entry which is preliminary data.</text>
</comment>
<dbReference type="InterPro" id="IPR036514">
    <property type="entry name" value="SGNH_hydro_sf"/>
</dbReference>
<reference evidence="1 2" key="1">
    <citation type="submission" date="2018-09" db="EMBL/GenBank/DDBJ databases">
        <title>Phylogeny of the Shewanellaceae, and recommendation for two new genera, Pseudoshewanella and Parashewanella.</title>
        <authorList>
            <person name="Wang G."/>
        </authorList>
    </citation>
    <scope>NUCLEOTIDE SEQUENCE [LARGE SCALE GENOMIC DNA]</scope>
    <source>
        <strain evidence="1 2">C51</strain>
    </source>
</reference>
<gene>
    <name evidence="1" type="ORF">D5018_03335</name>
</gene>
<proteinExistence type="predicted"/>
<dbReference type="EMBL" id="QZEI01000006">
    <property type="protein sequence ID" value="RLV61142.1"/>
    <property type="molecule type" value="Genomic_DNA"/>
</dbReference>
<dbReference type="Pfam" id="PF00657">
    <property type="entry name" value="Lipase_GDSL"/>
    <property type="match status" value="1"/>
</dbReference>
<dbReference type="AlphaFoldDB" id="A0A3L8Q3B9"/>
<sequence>MYLRKYKRLFTVVLTLFCILGIQSLVKAEPRKVDRLIILGDSLSDDGGDNSTLYLLKTMNGETGDAGIDHIQPWVRSWLSDRIPGYGWFCSWKLIPCRTVERGILSAAISILTVSKAVPVLPAKHYDNGRWSNGLLWPEYLSKKMGIPTSNKQRYINVSHAGGWTLCLTDKVIGIGDLFGDLTKVAKDMINGSLIPPCLDLIAKGVHYKYGDYRPNDLAVVFFGGNDYLNLYQDPQRVVNVQAEVIEQEIEYGARNIAWLNMPDISLTPRYISGGAKDKAAETKRLIDLNNQLQEDKYRELKRKYERKGVKLVLVDANAIFKGIMDNADSYGFKDIHEPCSRIPTPGIDDTNLEETNPSLRAANEMAIPNGKICLHPEQYMFWDSVHPTTITHKIIADKACDILKENGFYCQS</sequence>
<organism evidence="1 2">
    <name type="scientific">Parashewanella curva</name>
    <dbReference type="NCBI Taxonomy" id="2338552"/>
    <lineage>
        <taxon>Bacteria</taxon>
        <taxon>Pseudomonadati</taxon>
        <taxon>Pseudomonadota</taxon>
        <taxon>Gammaproteobacteria</taxon>
        <taxon>Alteromonadales</taxon>
        <taxon>Shewanellaceae</taxon>
        <taxon>Parashewanella</taxon>
    </lineage>
</organism>
<dbReference type="CDD" id="cd01846">
    <property type="entry name" value="fatty_acyltransferase_like"/>
    <property type="match status" value="1"/>
</dbReference>
<dbReference type="OrthoDB" id="5292073at2"/>